<dbReference type="PROSITE" id="PS51915">
    <property type="entry name" value="ZAD"/>
    <property type="match status" value="1"/>
</dbReference>
<evidence type="ECO:0000256" key="7">
    <source>
        <dbReference type="ARBA" id="ARBA00023242"/>
    </source>
</evidence>
<dbReference type="Gene3D" id="3.30.160.60">
    <property type="entry name" value="Classic Zinc Finger"/>
    <property type="match status" value="2"/>
</dbReference>
<dbReference type="GO" id="GO:0008270">
    <property type="term" value="F:zinc ion binding"/>
    <property type="evidence" value="ECO:0007669"/>
    <property type="project" value="UniProtKB-UniRule"/>
</dbReference>
<dbReference type="GO" id="GO:0000978">
    <property type="term" value="F:RNA polymerase II cis-regulatory region sequence-specific DNA binding"/>
    <property type="evidence" value="ECO:0007669"/>
    <property type="project" value="TreeGrafter"/>
</dbReference>
<dbReference type="GO" id="GO:0005634">
    <property type="term" value="C:nucleus"/>
    <property type="evidence" value="ECO:0007669"/>
    <property type="project" value="UniProtKB-SubCell"/>
</dbReference>
<protein>
    <submittedName>
        <fullName evidence="12">Uncharacterized protein</fullName>
    </submittedName>
</protein>
<comment type="subcellular location">
    <subcellularLocation>
        <location evidence="1">Nucleus</location>
    </subcellularLocation>
</comment>
<dbReference type="SUPFAM" id="SSF57716">
    <property type="entry name" value="Glucocorticoid receptor-like (DNA-binding domain)"/>
    <property type="match status" value="1"/>
</dbReference>
<dbReference type="SMART" id="SM00355">
    <property type="entry name" value="ZnF_C2H2"/>
    <property type="match status" value="3"/>
</dbReference>
<proteinExistence type="inferred from homology"/>
<keyword evidence="6 9" id="KW-0862">Zinc</keyword>
<dbReference type="FunFam" id="3.30.160.60:FF:000072">
    <property type="entry name" value="zinc finger protein 143 isoform X1"/>
    <property type="match status" value="1"/>
</dbReference>
<evidence type="ECO:0000256" key="1">
    <source>
        <dbReference type="ARBA" id="ARBA00004123"/>
    </source>
</evidence>
<evidence type="ECO:0000256" key="9">
    <source>
        <dbReference type="PROSITE-ProRule" id="PRU01263"/>
    </source>
</evidence>
<feature type="domain" description="C2H2-type" evidence="10">
    <location>
        <begin position="197"/>
        <end position="226"/>
    </location>
</feature>
<feature type="domain" description="C2H2-type" evidence="10">
    <location>
        <begin position="227"/>
        <end position="255"/>
    </location>
</feature>
<dbReference type="InterPro" id="IPR050329">
    <property type="entry name" value="GLI_C2H2-zinc-finger"/>
</dbReference>
<feature type="binding site" evidence="9">
    <location>
        <position position="58"/>
    </location>
    <ligand>
        <name>Zn(2+)</name>
        <dbReference type="ChEBI" id="CHEBI:29105"/>
    </ligand>
</feature>
<evidence type="ECO:0000256" key="3">
    <source>
        <dbReference type="ARBA" id="ARBA00022723"/>
    </source>
</evidence>
<accession>A0AAU9U1I5</accession>
<evidence type="ECO:0000259" key="11">
    <source>
        <dbReference type="PROSITE" id="PS51915"/>
    </source>
</evidence>
<evidence type="ECO:0000313" key="13">
    <source>
        <dbReference type="Proteomes" id="UP001153954"/>
    </source>
</evidence>
<dbReference type="GO" id="GO:0000981">
    <property type="term" value="F:DNA-binding transcription factor activity, RNA polymerase II-specific"/>
    <property type="evidence" value="ECO:0007669"/>
    <property type="project" value="TreeGrafter"/>
</dbReference>
<keyword evidence="3 9" id="KW-0479">Metal-binding</keyword>
<feature type="binding site" evidence="9">
    <location>
        <position position="17"/>
    </location>
    <ligand>
        <name>Zn(2+)</name>
        <dbReference type="ChEBI" id="CHEBI:29105"/>
    </ligand>
</feature>
<feature type="domain" description="ZAD" evidence="11">
    <location>
        <begin position="12"/>
        <end position="82"/>
    </location>
</feature>
<dbReference type="AlphaFoldDB" id="A0AAU9U1I5"/>
<feature type="binding site" evidence="9">
    <location>
        <position position="14"/>
    </location>
    <ligand>
        <name>Zn(2+)</name>
        <dbReference type="ChEBI" id="CHEBI:29105"/>
    </ligand>
</feature>
<evidence type="ECO:0000256" key="4">
    <source>
        <dbReference type="ARBA" id="ARBA00022737"/>
    </source>
</evidence>
<keyword evidence="7" id="KW-0539">Nucleus</keyword>
<evidence type="ECO:0000256" key="2">
    <source>
        <dbReference type="ARBA" id="ARBA00006991"/>
    </source>
</evidence>
<evidence type="ECO:0000256" key="8">
    <source>
        <dbReference type="PROSITE-ProRule" id="PRU00042"/>
    </source>
</evidence>
<organism evidence="12 13">
    <name type="scientific">Euphydryas editha</name>
    <name type="common">Edith's checkerspot</name>
    <dbReference type="NCBI Taxonomy" id="104508"/>
    <lineage>
        <taxon>Eukaryota</taxon>
        <taxon>Metazoa</taxon>
        <taxon>Ecdysozoa</taxon>
        <taxon>Arthropoda</taxon>
        <taxon>Hexapoda</taxon>
        <taxon>Insecta</taxon>
        <taxon>Pterygota</taxon>
        <taxon>Neoptera</taxon>
        <taxon>Endopterygota</taxon>
        <taxon>Lepidoptera</taxon>
        <taxon>Glossata</taxon>
        <taxon>Ditrysia</taxon>
        <taxon>Papilionoidea</taxon>
        <taxon>Nymphalidae</taxon>
        <taxon>Nymphalinae</taxon>
        <taxon>Euphydryas</taxon>
    </lineage>
</organism>
<dbReference type="FunFam" id="3.30.160.60:FF:000475">
    <property type="entry name" value="zinc finger protein 32 isoform X1"/>
    <property type="match status" value="1"/>
</dbReference>
<evidence type="ECO:0000313" key="12">
    <source>
        <dbReference type="EMBL" id="CAH2093724.1"/>
    </source>
</evidence>
<keyword evidence="13" id="KW-1185">Reference proteome</keyword>
<dbReference type="Proteomes" id="UP001153954">
    <property type="component" value="Unassembled WGS sequence"/>
</dbReference>
<reference evidence="12" key="1">
    <citation type="submission" date="2022-03" db="EMBL/GenBank/DDBJ databases">
        <authorList>
            <person name="Tunstrom K."/>
        </authorList>
    </citation>
    <scope>NUCLEOTIDE SEQUENCE</scope>
</reference>
<dbReference type="InterPro" id="IPR013087">
    <property type="entry name" value="Znf_C2H2_type"/>
</dbReference>
<dbReference type="Pfam" id="PF07776">
    <property type="entry name" value="zf-AD"/>
    <property type="match status" value="1"/>
</dbReference>
<keyword evidence="5 8" id="KW-0863">Zinc-finger</keyword>
<dbReference type="SUPFAM" id="SSF57667">
    <property type="entry name" value="beta-beta-alpha zinc fingers"/>
    <property type="match status" value="2"/>
</dbReference>
<dbReference type="InterPro" id="IPR012934">
    <property type="entry name" value="Znf_AD"/>
</dbReference>
<dbReference type="GO" id="GO:0045944">
    <property type="term" value="P:positive regulation of transcription by RNA polymerase II"/>
    <property type="evidence" value="ECO:0007669"/>
    <property type="project" value="UniProtKB-ARBA"/>
</dbReference>
<dbReference type="PANTHER" id="PTHR19818:SF139">
    <property type="entry name" value="PAIR-RULE PROTEIN ODD-PAIRED"/>
    <property type="match status" value="1"/>
</dbReference>
<dbReference type="PROSITE" id="PS00028">
    <property type="entry name" value="ZINC_FINGER_C2H2_1"/>
    <property type="match status" value="3"/>
</dbReference>
<dbReference type="Gene3D" id="3.40.1800.20">
    <property type="match status" value="1"/>
</dbReference>
<dbReference type="PANTHER" id="PTHR19818">
    <property type="entry name" value="ZINC FINGER PROTEIN ZIC AND GLI"/>
    <property type="match status" value="1"/>
</dbReference>
<keyword evidence="4" id="KW-0677">Repeat</keyword>
<feature type="domain" description="C2H2-type" evidence="10">
    <location>
        <begin position="171"/>
        <end position="193"/>
    </location>
</feature>
<evidence type="ECO:0000256" key="6">
    <source>
        <dbReference type="ARBA" id="ARBA00022833"/>
    </source>
</evidence>
<name>A0AAU9U1I5_EUPED</name>
<dbReference type="Pfam" id="PF13465">
    <property type="entry name" value="zf-H2C2_2"/>
    <property type="match status" value="1"/>
</dbReference>
<comment type="similarity">
    <text evidence="2">Belongs to the krueppel C2H2-type zinc-finger protein family.</text>
</comment>
<feature type="binding site" evidence="9">
    <location>
        <position position="55"/>
    </location>
    <ligand>
        <name>Zn(2+)</name>
        <dbReference type="ChEBI" id="CHEBI:29105"/>
    </ligand>
</feature>
<comment type="caution">
    <text evidence="12">The sequence shown here is derived from an EMBL/GenBank/DDBJ whole genome shotgun (WGS) entry which is preliminary data.</text>
</comment>
<dbReference type="EMBL" id="CAKOGL010000013">
    <property type="protein sequence ID" value="CAH2093724.1"/>
    <property type="molecule type" value="Genomic_DNA"/>
</dbReference>
<evidence type="ECO:0000256" key="5">
    <source>
        <dbReference type="ARBA" id="ARBA00022771"/>
    </source>
</evidence>
<evidence type="ECO:0000259" key="10">
    <source>
        <dbReference type="PROSITE" id="PS50157"/>
    </source>
</evidence>
<dbReference type="PROSITE" id="PS50157">
    <property type="entry name" value="ZINC_FINGER_C2H2_2"/>
    <property type="match status" value="3"/>
</dbReference>
<gene>
    <name evidence="12" type="ORF">EEDITHA_LOCUS9359</name>
</gene>
<dbReference type="SMART" id="SM00868">
    <property type="entry name" value="zf-AD"/>
    <property type="match status" value="1"/>
</dbReference>
<dbReference type="InterPro" id="IPR036236">
    <property type="entry name" value="Znf_C2H2_sf"/>
</dbReference>
<sequence>MEQEKKNLLFFEICRLCLDEHGHCDIFDRNDLQENIFRCLGLKVSLADSLPQKICAKCVEIVTKAAELQIVAKRNDEHLKKLFCCIESETSENVGPEDFIETVTNSNFDNNENREKNSAIETFISVRKDLFDSSVSEDSVIKNEISQPQVSSSQNMVSDKKVNCENGNTEYKCNQCSKKFNKWKKLYLHNRLHNKNYCCPINACGKKFATKGDLEKHIRTHTGEKPYQCDQCDKSFAQRGTLKTHKETVHSEEPLKKSANDT</sequence>